<evidence type="ECO:0000256" key="1">
    <source>
        <dbReference type="SAM" id="Coils"/>
    </source>
</evidence>
<dbReference type="EMBL" id="FONW01000014">
    <property type="protein sequence ID" value="SFF72286.1"/>
    <property type="molecule type" value="Genomic_DNA"/>
</dbReference>
<evidence type="ECO:0000256" key="2">
    <source>
        <dbReference type="SAM" id="Phobius"/>
    </source>
</evidence>
<dbReference type="Proteomes" id="UP000198964">
    <property type="component" value="Unassembled WGS sequence"/>
</dbReference>
<reference evidence="3 4" key="1">
    <citation type="submission" date="2016-10" db="EMBL/GenBank/DDBJ databases">
        <authorList>
            <person name="de Groot N.N."/>
        </authorList>
    </citation>
    <scope>NUCLEOTIDE SEQUENCE [LARGE SCALE GENOMIC DNA]</scope>
    <source>
        <strain evidence="3 4">CGMCC 1.9156</strain>
    </source>
</reference>
<organism evidence="3 4">
    <name type="scientific">Sunxiuqinia elliptica</name>
    <dbReference type="NCBI Taxonomy" id="655355"/>
    <lineage>
        <taxon>Bacteria</taxon>
        <taxon>Pseudomonadati</taxon>
        <taxon>Bacteroidota</taxon>
        <taxon>Bacteroidia</taxon>
        <taxon>Marinilabiliales</taxon>
        <taxon>Prolixibacteraceae</taxon>
        <taxon>Sunxiuqinia</taxon>
    </lineage>
</organism>
<sequence>MKEDRFEKFVKDNRDDFDVHSPSPEVWDKLNKQLQVESSKKPKKSRHWLNIAAMIALIIAGSGVVVTNLVLPKNKLQIAQEMDPELRELIEAEAYYAHQVNGKMKEIRRCYQLIPELQMEVENDLQELESMYNSLKTDLKENISNKEVIEAMIENNRFRMKLVDDVLAQINC</sequence>
<evidence type="ECO:0000313" key="4">
    <source>
        <dbReference type="Proteomes" id="UP000198964"/>
    </source>
</evidence>
<proteinExistence type="predicted"/>
<feature type="coiled-coil region" evidence="1">
    <location>
        <begin position="118"/>
        <end position="145"/>
    </location>
</feature>
<keyword evidence="2" id="KW-0472">Membrane</keyword>
<dbReference type="RefSeq" id="WP_093921375.1">
    <property type="nucleotide sequence ID" value="NZ_FONW01000014.1"/>
</dbReference>
<keyword evidence="1" id="KW-0175">Coiled coil</keyword>
<keyword evidence="2" id="KW-1133">Transmembrane helix</keyword>
<keyword evidence="2" id="KW-0812">Transmembrane</keyword>
<name>A0A1I2L5B2_9BACT</name>
<feature type="transmembrane region" description="Helical" evidence="2">
    <location>
        <begin position="48"/>
        <end position="71"/>
    </location>
</feature>
<dbReference type="AlphaFoldDB" id="A0A1I2L5B2"/>
<protein>
    <submittedName>
        <fullName evidence="3">Uncharacterized protein</fullName>
    </submittedName>
</protein>
<dbReference type="STRING" id="655355.SAMN05216283_11426"/>
<accession>A0A1I2L5B2</accession>
<gene>
    <name evidence="3" type="ORF">SAMN05216283_11426</name>
</gene>
<evidence type="ECO:0000313" key="3">
    <source>
        <dbReference type="EMBL" id="SFF72286.1"/>
    </source>
</evidence>
<keyword evidence="4" id="KW-1185">Reference proteome</keyword>